<dbReference type="GeneID" id="14890189"/>
<evidence type="ECO:0000313" key="1">
    <source>
        <dbReference type="EMBL" id="ELP91280.1"/>
    </source>
</evidence>
<accession>A0A0A1U8M4</accession>
<evidence type="ECO:0000313" key="2">
    <source>
        <dbReference type="Proteomes" id="UP000014680"/>
    </source>
</evidence>
<dbReference type="InterPro" id="IPR036322">
    <property type="entry name" value="WD40_repeat_dom_sf"/>
</dbReference>
<keyword evidence="2" id="KW-1185">Reference proteome</keyword>
<sequence>MSDFETTVNEFIYDNESDGTWENIQYPDTQKCETKSFFKATPQQLKIRIIVNTRYSIQQFQMFFTNITLVTSLISNIFSTEDVTEDHVKLVGVSYVSKKLEAVTFRYKIIQLASYETLLLCGDFNPKLWDHIVLYAKDIKTQTKFILEVSIPRDKLNGNLVGRENSDDNMQMVHAIINAQRQAIHNIYSILNKDKENPRVFVLQRQFQIQTQYCFSFPNVIFNEKFLSICANSDFSEIIVKGFYFYNLPFLTVIRLFQKYANASILFPHRKILEKNNKFCLEHAESPYFGRNVVKTDLFRGILSQESGLFIGCQSLNTDICKVCNAKNPSEKFSVVFSGEQIEWDGTDTRSSWFYHYFTPELKLMDKETRKALMKQLIVVFLVTRVVIVSDVPVPNPPFEGNILERGIALQKLVLRTQFSCLLKRKMKKENHFYNVEVKMNPNTANCFLHVKSEVIVNITRFLGIKDISRFARTTKQMYQIIRNSDDVWKMKYTKLCNMVSYQKYAIQYTKAKESDYYTAVKKEQILLHNWENGRILQKRNVPFSNSPISKICFGNHGEIIVGSYGGSLVVGKTEEVERGTVTQRLVLPSSVNSLDFEVYDDVILVAKQNGTIESYSNDANDTKSAHIYKCVTDEMPLFQRVDLVKDKTILGINSNEVYHYDTFAKRIKQLIRPDSYEILSASFFDEQIVITNNCVGTFRGFDMRCREVVFERQNPAKVPVALDYFGDYVFVGNQDGEVQMFDVRKKDFFVVRPVNEYGISMIDLWNKKGVVVGVDNKVAGFTCNGKWIGSVRPILNPCRKIGCVRIVDDGLYCGLENGNLIVVDFKPNE</sequence>
<dbReference type="AlphaFoldDB" id="A0A0A1U8M4"/>
<dbReference type="VEuPathDB" id="AmoebaDB:EIN_152770"/>
<proteinExistence type="predicted"/>
<reference evidence="1 2" key="1">
    <citation type="submission" date="2012-10" db="EMBL/GenBank/DDBJ databases">
        <authorList>
            <person name="Zafar N."/>
            <person name="Inman J."/>
            <person name="Hall N."/>
            <person name="Lorenzi H."/>
            <person name="Caler E."/>
        </authorList>
    </citation>
    <scope>NUCLEOTIDE SEQUENCE [LARGE SCALE GENOMIC DNA]</scope>
    <source>
        <strain evidence="1 2">IP1</strain>
    </source>
</reference>
<gene>
    <name evidence="1" type="ORF">EIN_152770</name>
</gene>
<dbReference type="OrthoDB" id="190105at2759"/>
<name>A0A0A1U8M4_ENTIV</name>
<dbReference type="Gene3D" id="2.130.10.10">
    <property type="entry name" value="YVTN repeat-like/Quinoprotein amine dehydrogenase"/>
    <property type="match status" value="1"/>
</dbReference>
<dbReference type="RefSeq" id="XP_004258051.1">
    <property type="nucleotide sequence ID" value="XM_004258003.1"/>
</dbReference>
<evidence type="ECO:0008006" key="3">
    <source>
        <dbReference type="Google" id="ProtNLM"/>
    </source>
</evidence>
<dbReference type="InterPro" id="IPR036047">
    <property type="entry name" value="F-box-like_dom_sf"/>
</dbReference>
<dbReference type="EMBL" id="KB206474">
    <property type="protein sequence ID" value="ELP91280.1"/>
    <property type="molecule type" value="Genomic_DNA"/>
</dbReference>
<dbReference type="KEGG" id="eiv:EIN_152770"/>
<dbReference type="SUPFAM" id="SSF50978">
    <property type="entry name" value="WD40 repeat-like"/>
    <property type="match status" value="1"/>
</dbReference>
<protein>
    <recommendedName>
        <fullName evidence="3">F-box domain-containing protein</fullName>
    </recommendedName>
</protein>
<dbReference type="Proteomes" id="UP000014680">
    <property type="component" value="Unassembled WGS sequence"/>
</dbReference>
<dbReference type="SUPFAM" id="SSF81383">
    <property type="entry name" value="F-box domain"/>
    <property type="match status" value="1"/>
</dbReference>
<organism evidence="1 2">
    <name type="scientific">Entamoeba invadens IP1</name>
    <dbReference type="NCBI Taxonomy" id="370355"/>
    <lineage>
        <taxon>Eukaryota</taxon>
        <taxon>Amoebozoa</taxon>
        <taxon>Evosea</taxon>
        <taxon>Archamoebae</taxon>
        <taxon>Mastigamoebida</taxon>
        <taxon>Entamoebidae</taxon>
        <taxon>Entamoeba</taxon>
    </lineage>
</organism>
<dbReference type="InterPro" id="IPR015943">
    <property type="entry name" value="WD40/YVTN_repeat-like_dom_sf"/>
</dbReference>